<feature type="compositionally biased region" description="Polar residues" evidence="1">
    <location>
        <begin position="174"/>
        <end position="184"/>
    </location>
</feature>
<proteinExistence type="predicted"/>
<feature type="compositionally biased region" description="Polar residues" evidence="1">
    <location>
        <begin position="268"/>
        <end position="298"/>
    </location>
</feature>
<gene>
    <name evidence="2" type="ORF">CCAM_LOCUS11474</name>
</gene>
<evidence type="ECO:0000313" key="2">
    <source>
        <dbReference type="EMBL" id="VFQ69698.1"/>
    </source>
</evidence>
<feature type="compositionally biased region" description="Polar residues" evidence="1">
    <location>
        <begin position="152"/>
        <end position="163"/>
    </location>
</feature>
<dbReference type="AlphaFoldDB" id="A0A484KY08"/>
<feature type="compositionally biased region" description="Basic residues" evidence="1">
    <location>
        <begin position="256"/>
        <end position="266"/>
    </location>
</feature>
<dbReference type="PANTHER" id="PTHR46774">
    <property type="entry name" value="CHROMATIN MODIFICATION-RELATED PROTEIN EAF1 A-RELATED"/>
    <property type="match status" value="1"/>
</dbReference>
<feature type="region of interest" description="Disordered" evidence="1">
    <location>
        <begin position="226"/>
        <end position="301"/>
    </location>
</feature>
<accession>A0A484KY08</accession>
<dbReference type="OrthoDB" id="372624at2759"/>
<name>A0A484KY08_9ASTE</name>
<dbReference type="PANTHER" id="PTHR46774:SF3">
    <property type="entry name" value="CHROMATIN MODIFICATION-RELATED PROTEIN EAF1 A-RELATED"/>
    <property type="match status" value="1"/>
</dbReference>
<dbReference type="Proteomes" id="UP000595140">
    <property type="component" value="Unassembled WGS sequence"/>
</dbReference>
<organism evidence="2 3">
    <name type="scientific">Cuscuta campestris</name>
    <dbReference type="NCBI Taxonomy" id="132261"/>
    <lineage>
        <taxon>Eukaryota</taxon>
        <taxon>Viridiplantae</taxon>
        <taxon>Streptophyta</taxon>
        <taxon>Embryophyta</taxon>
        <taxon>Tracheophyta</taxon>
        <taxon>Spermatophyta</taxon>
        <taxon>Magnoliopsida</taxon>
        <taxon>eudicotyledons</taxon>
        <taxon>Gunneridae</taxon>
        <taxon>Pentapetalae</taxon>
        <taxon>asterids</taxon>
        <taxon>lamiids</taxon>
        <taxon>Solanales</taxon>
        <taxon>Convolvulaceae</taxon>
        <taxon>Cuscuteae</taxon>
        <taxon>Cuscuta</taxon>
        <taxon>Cuscuta subgen. Grammica</taxon>
        <taxon>Cuscuta sect. Cleistogrammica</taxon>
    </lineage>
</organism>
<sequence>MLLGRSISISSGSGAPQGPDCGGPQGPDCGGGVCVLPDGNGMGMICGMNGGMPTARHGFQGIDSPSMPSSGIMTFSMVAMPNTVNMHPGVGSGQGNSMSKPHDNLHMMGPIQNQETPRQMMIADLQVQDLSQDVPPPLGGFIPSYLPHHHQPSQLSHMRSSPLHSHAPGAANHASDTQQPSYASHLTKEKQMHWRHVQQKQKFNTSNSLTRSVQQHQLPLSPTFHSSLQITSRSPPHASLSPLSSTSSVASMPQHPSKHSMSRHGHFQSAQNGPTTNNLSKQQQQTSRKHPQQQQNIKVSKGVGRGNALNQDMQMYPSALNQTSLNSRTTIATEKGDQLTNLVQNQGLYTGSATNDVCPAKSSSALDVGQPPQNMHPGKAAKKRLKPMAPRSANKSKVHSMITTLESSPPSGYHSIAMPVIRYSNHQPLPHSQSEVHTQKKLLNESHTNESEFNQHTVSKSTPIGTVKQTASECNIS</sequence>
<feature type="compositionally biased region" description="Low complexity" evidence="1">
    <location>
        <begin position="232"/>
        <end position="253"/>
    </location>
</feature>
<keyword evidence="3" id="KW-1185">Reference proteome</keyword>
<feature type="region of interest" description="Disordered" evidence="1">
    <location>
        <begin position="146"/>
        <end position="198"/>
    </location>
</feature>
<feature type="region of interest" description="Disordered" evidence="1">
    <location>
        <begin position="361"/>
        <end position="397"/>
    </location>
</feature>
<protein>
    <submittedName>
        <fullName evidence="2">Uncharacterized protein</fullName>
    </submittedName>
</protein>
<feature type="compositionally biased region" description="Low complexity" evidence="1">
    <location>
        <begin position="1"/>
        <end position="19"/>
    </location>
</feature>
<reference evidence="2 3" key="1">
    <citation type="submission" date="2018-04" db="EMBL/GenBank/DDBJ databases">
        <authorList>
            <person name="Vogel A."/>
        </authorList>
    </citation>
    <scope>NUCLEOTIDE SEQUENCE [LARGE SCALE GENOMIC DNA]</scope>
</reference>
<dbReference type="InterPro" id="IPR044798">
    <property type="entry name" value="EAF1A/B"/>
</dbReference>
<evidence type="ECO:0000313" key="3">
    <source>
        <dbReference type="Proteomes" id="UP000595140"/>
    </source>
</evidence>
<dbReference type="GO" id="GO:0035267">
    <property type="term" value="C:NuA4 histone acetyltransferase complex"/>
    <property type="evidence" value="ECO:0007669"/>
    <property type="project" value="InterPro"/>
</dbReference>
<evidence type="ECO:0000256" key="1">
    <source>
        <dbReference type="SAM" id="MobiDB-lite"/>
    </source>
</evidence>
<dbReference type="EMBL" id="OOIL02000824">
    <property type="protein sequence ID" value="VFQ69698.1"/>
    <property type="molecule type" value="Genomic_DNA"/>
</dbReference>
<feature type="region of interest" description="Disordered" evidence="1">
    <location>
        <begin position="1"/>
        <end position="23"/>
    </location>
</feature>